<dbReference type="Pfam" id="PF06983">
    <property type="entry name" value="3-dmu-9_3-mt"/>
    <property type="match status" value="1"/>
</dbReference>
<name>A0A366H4S8_9BACT</name>
<dbReference type="EMBL" id="QNRR01000018">
    <property type="protein sequence ID" value="RBP36143.1"/>
    <property type="molecule type" value="Genomic_DNA"/>
</dbReference>
<dbReference type="GO" id="GO:0032259">
    <property type="term" value="P:methylation"/>
    <property type="evidence" value="ECO:0007669"/>
    <property type="project" value="UniProtKB-KW"/>
</dbReference>
<dbReference type="InterPro" id="IPR029068">
    <property type="entry name" value="Glyas_Bleomycin-R_OHBP_Dase"/>
</dbReference>
<evidence type="ECO:0000313" key="2">
    <source>
        <dbReference type="EMBL" id="RBP36143.1"/>
    </source>
</evidence>
<keyword evidence="2" id="KW-0808">Transferase</keyword>
<dbReference type="InterPro" id="IPR028973">
    <property type="entry name" value="PhnB-like"/>
</dbReference>
<dbReference type="RefSeq" id="WP_113962086.1">
    <property type="nucleotide sequence ID" value="NZ_QNRR01000018.1"/>
</dbReference>
<evidence type="ECO:0000313" key="3">
    <source>
        <dbReference type="Proteomes" id="UP000253426"/>
    </source>
</evidence>
<comment type="caution">
    <text evidence="2">The sequence shown here is derived from an EMBL/GenBank/DDBJ whole genome shotgun (WGS) entry which is preliminary data.</text>
</comment>
<proteinExistence type="predicted"/>
<sequence length="166" mass="18820">MAAKFQKFTTHLCYDNQAEEAVALYTSLFENSRIKHTLHYGKDQHGPEGSVLGILFELCGVEFWAVNGGPYFKFEQGMSIYVKCETQEEIDKLWEKLAEGGKQQMCGWLVDKFGVSWQIAPAVADEMMQDPDPEKAARVLTAILEMEKYDIEALKRVYEGRSAIPA</sequence>
<keyword evidence="2" id="KW-0489">Methyltransferase</keyword>
<reference evidence="2 3" key="1">
    <citation type="submission" date="2018-06" db="EMBL/GenBank/DDBJ databases">
        <title>Genomic Encyclopedia of Type Strains, Phase IV (KMG-IV): sequencing the most valuable type-strain genomes for metagenomic binning, comparative biology and taxonomic classification.</title>
        <authorList>
            <person name="Goeker M."/>
        </authorList>
    </citation>
    <scope>NUCLEOTIDE SEQUENCE [LARGE SCALE GENOMIC DNA]</scope>
    <source>
        <strain evidence="2 3">DSM 25532</strain>
    </source>
</reference>
<dbReference type="Proteomes" id="UP000253426">
    <property type="component" value="Unassembled WGS sequence"/>
</dbReference>
<protein>
    <submittedName>
        <fullName evidence="2">Putative 3-demethylubiquinone-9 3-methyltransferase (Glyoxalase superfamily)</fullName>
    </submittedName>
</protein>
<keyword evidence="2" id="KW-0830">Ubiquinone</keyword>
<dbReference type="InterPro" id="IPR009725">
    <property type="entry name" value="3_dmu_93_MTrfase"/>
</dbReference>
<dbReference type="GO" id="GO:0008168">
    <property type="term" value="F:methyltransferase activity"/>
    <property type="evidence" value="ECO:0007669"/>
    <property type="project" value="UniProtKB-KW"/>
</dbReference>
<dbReference type="SUPFAM" id="SSF54593">
    <property type="entry name" value="Glyoxalase/Bleomycin resistance protein/Dihydroxybiphenyl dioxygenase"/>
    <property type="match status" value="1"/>
</dbReference>
<gene>
    <name evidence="2" type="ORF">DES53_11893</name>
</gene>
<dbReference type="PANTHER" id="PTHR33990:SF4">
    <property type="entry name" value="PHNB-LIKE DOMAIN-CONTAINING PROTEIN"/>
    <property type="match status" value="1"/>
</dbReference>
<organism evidence="2 3">
    <name type="scientific">Roseimicrobium gellanilyticum</name>
    <dbReference type="NCBI Taxonomy" id="748857"/>
    <lineage>
        <taxon>Bacteria</taxon>
        <taxon>Pseudomonadati</taxon>
        <taxon>Verrucomicrobiota</taxon>
        <taxon>Verrucomicrobiia</taxon>
        <taxon>Verrucomicrobiales</taxon>
        <taxon>Verrucomicrobiaceae</taxon>
        <taxon>Roseimicrobium</taxon>
    </lineage>
</organism>
<dbReference type="AlphaFoldDB" id="A0A366H4S8"/>
<dbReference type="OrthoDB" id="9806473at2"/>
<feature type="domain" description="PhnB-like" evidence="1">
    <location>
        <begin position="6"/>
        <end position="119"/>
    </location>
</feature>
<keyword evidence="3" id="KW-1185">Reference proteome</keyword>
<dbReference type="Gene3D" id="3.10.180.10">
    <property type="entry name" value="2,3-Dihydroxybiphenyl 1,2-Dioxygenase, domain 1"/>
    <property type="match status" value="1"/>
</dbReference>
<dbReference type="CDD" id="cd06588">
    <property type="entry name" value="PhnB_like"/>
    <property type="match status" value="1"/>
</dbReference>
<accession>A0A366H4S8</accession>
<dbReference type="PIRSF" id="PIRSF021700">
    <property type="entry name" value="3_dmu_93_MTrfase"/>
    <property type="match status" value="1"/>
</dbReference>
<evidence type="ECO:0000259" key="1">
    <source>
        <dbReference type="Pfam" id="PF06983"/>
    </source>
</evidence>
<dbReference type="PANTHER" id="PTHR33990">
    <property type="entry name" value="PROTEIN YJDN-RELATED"/>
    <property type="match status" value="1"/>
</dbReference>